<dbReference type="GO" id="GO:0003723">
    <property type="term" value="F:RNA binding"/>
    <property type="evidence" value="ECO:0007669"/>
    <property type="project" value="UniProtKB-UniRule"/>
</dbReference>
<dbReference type="PANTHER" id="PTHR48027">
    <property type="entry name" value="HETEROGENEOUS NUCLEAR RIBONUCLEOPROTEIN 87F-RELATED"/>
    <property type="match status" value="1"/>
</dbReference>
<dbReference type="InterPro" id="IPR012677">
    <property type="entry name" value="Nucleotide-bd_a/b_plait_sf"/>
</dbReference>
<accession>A0A816NVK5</accession>
<evidence type="ECO:0000313" key="5">
    <source>
        <dbReference type="EMBL" id="CAF2040468.1"/>
    </source>
</evidence>
<name>A0A816NVK5_BRANA</name>
<dbReference type="Proteomes" id="UP001295469">
    <property type="component" value="Chromosome A09"/>
</dbReference>
<dbReference type="AlphaFoldDB" id="A0A816NVK5"/>
<dbReference type="PROSITE" id="PS50102">
    <property type="entry name" value="RRM"/>
    <property type="match status" value="1"/>
</dbReference>
<reference evidence="5" key="1">
    <citation type="submission" date="2021-01" db="EMBL/GenBank/DDBJ databases">
        <authorList>
            <consortium name="Genoscope - CEA"/>
            <person name="William W."/>
        </authorList>
    </citation>
    <scope>NUCLEOTIDE SEQUENCE</scope>
</reference>
<dbReference type="InterPro" id="IPR052462">
    <property type="entry name" value="SLIRP/GR-RBP-like"/>
</dbReference>
<dbReference type="SUPFAM" id="SSF54928">
    <property type="entry name" value="RNA-binding domain, RBD"/>
    <property type="match status" value="1"/>
</dbReference>
<organism evidence="5">
    <name type="scientific">Brassica napus</name>
    <name type="common">Rape</name>
    <dbReference type="NCBI Taxonomy" id="3708"/>
    <lineage>
        <taxon>Eukaryota</taxon>
        <taxon>Viridiplantae</taxon>
        <taxon>Streptophyta</taxon>
        <taxon>Embryophyta</taxon>
        <taxon>Tracheophyta</taxon>
        <taxon>Spermatophyta</taxon>
        <taxon>Magnoliopsida</taxon>
        <taxon>eudicotyledons</taxon>
        <taxon>Gunneridae</taxon>
        <taxon>Pentapetalae</taxon>
        <taxon>rosids</taxon>
        <taxon>malvids</taxon>
        <taxon>Brassicales</taxon>
        <taxon>Brassicaceae</taxon>
        <taxon>Brassiceae</taxon>
        <taxon>Brassica</taxon>
    </lineage>
</organism>
<evidence type="ECO:0000256" key="1">
    <source>
        <dbReference type="ARBA" id="ARBA00022884"/>
    </source>
</evidence>
<feature type="region of interest" description="Disordered" evidence="3">
    <location>
        <begin position="66"/>
        <end position="86"/>
    </location>
</feature>
<evidence type="ECO:0000256" key="3">
    <source>
        <dbReference type="SAM" id="MobiDB-lite"/>
    </source>
</evidence>
<feature type="domain" description="RRM" evidence="4">
    <location>
        <begin position="1"/>
        <end position="47"/>
    </location>
</feature>
<evidence type="ECO:0000256" key="2">
    <source>
        <dbReference type="PROSITE-ProRule" id="PRU00176"/>
    </source>
</evidence>
<proteinExistence type="predicted"/>
<evidence type="ECO:0000259" key="4">
    <source>
        <dbReference type="PROSITE" id="PS50102"/>
    </source>
</evidence>
<protein>
    <submittedName>
        <fullName evidence="5">(rape) hypothetical protein</fullName>
    </submittedName>
</protein>
<dbReference type="InterPro" id="IPR000504">
    <property type="entry name" value="RRM_dom"/>
</dbReference>
<dbReference type="EMBL" id="HG994363">
    <property type="protein sequence ID" value="CAF2040468.1"/>
    <property type="molecule type" value="Genomic_DNA"/>
</dbReference>
<dbReference type="InterPro" id="IPR035979">
    <property type="entry name" value="RBD_domain_sf"/>
</dbReference>
<sequence>MVGKDTGRPRGFGFITFSYHRGADDAIKHMHRRELGDRVISVNKAEPKGGLDDVDHLHYRVGYPSRGKGSHGGGAAQDQAGLGIGQGNRFESGDKYETDDLYPVERFLICSSYYWYGIPEHHHHLEDNYSKRDRGFDRDTYTRGASDWYVALGPLHDEGRAYRSRLGPYDRPNRA</sequence>
<gene>
    <name evidence="5" type="ORF">DARMORV10_A09P17400.1</name>
</gene>
<dbReference type="Pfam" id="PF00076">
    <property type="entry name" value="RRM_1"/>
    <property type="match status" value="1"/>
</dbReference>
<dbReference type="Gene3D" id="3.30.70.330">
    <property type="match status" value="1"/>
</dbReference>
<keyword evidence="1 2" id="KW-0694">RNA-binding</keyword>